<evidence type="ECO:0000313" key="2">
    <source>
        <dbReference type="Proteomes" id="UP000319263"/>
    </source>
</evidence>
<accession>A0A516Q3W3</accession>
<name>A0A516Q3W3_9ACTN</name>
<dbReference type="InterPro" id="IPR006748">
    <property type="entry name" value="NH2Glyco/OHUrea_AB-resist_kin"/>
</dbReference>
<proteinExistence type="predicted"/>
<dbReference type="KEGG" id="mik:FOE78_21085"/>
<dbReference type="Gene3D" id="3.90.1200.10">
    <property type="match status" value="1"/>
</dbReference>
<dbReference type="InterPro" id="IPR011009">
    <property type="entry name" value="Kinase-like_dom_sf"/>
</dbReference>
<sequence length="303" mass="33869">MIEAIPDGLTRNHGDPKWDEWLDRLPKLIKELVGEWGLRPDGPAMHGAAAYVLPVRDAQGQLAALKITMPHPEADHEHLALRTWDGNGAIRLLRADPRRWAMLLERADATKDPNQLPITDACETVAELYANLHVPAIPQLIKLSDATAGWADRLTSLLDHRAVPRRLVEHATALAREFATDPDTDGRLIHTDLHFDNVLGSLRGKEEWLAIDPKPMSGDPAYEVAPLLWNRWDEAVATGDLRNAVLDRIYTVVDATGLDEDRVRDWVIVRELVNVLWALVDGDKSPDDDWVTQSIVIAKAAQR</sequence>
<protein>
    <submittedName>
        <fullName evidence="1">Aminoglycoside resistance protein</fullName>
    </submittedName>
</protein>
<keyword evidence="2" id="KW-1185">Reference proteome</keyword>
<dbReference type="SUPFAM" id="SSF56112">
    <property type="entry name" value="Protein kinase-like (PK-like)"/>
    <property type="match status" value="1"/>
</dbReference>
<gene>
    <name evidence="1" type="ORF">FOE78_21085</name>
</gene>
<dbReference type="RefSeq" id="WP_143988008.1">
    <property type="nucleotide sequence ID" value="NZ_CP041692.1"/>
</dbReference>
<evidence type="ECO:0000313" key="1">
    <source>
        <dbReference type="EMBL" id="QDP98062.1"/>
    </source>
</evidence>
<organism evidence="1 2">
    <name type="scientific">Microlunatus elymi</name>
    <dbReference type="NCBI Taxonomy" id="2596828"/>
    <lineage>
        <taxon>Bacteria</taxon>
        <taxon>Bacillati</taxon>
        <taxon>Actinomycetota</taxon>
        <taxon>Actinomycetes</taxon>
        <taxon>Propionibacteriales</taxon>
        <taxon>Propionibacteriaceae</taxon>
        <taxon>Microlunatus</taxon>
    </lineage>
</organism>
<dbReference type="GO" id="GO:0019748">
    <property type="term" value="P:secondary metabolic process"/>
    <property type="evidence" value="ECO:0007669"/>
    <property type="project" value="InterPro"/>
</dbReference>
<dbReference type="Proteomes" id="UP000319263">
    <property type="component" value="Chromosome"/>
</dbReference>
<dbReference type="GO" id="GO:0016773">
    <property type="term" value="F:phosphotransferase activity, alcohol group as acceptor"/>
    <property type="evidence" value="ECO:0007669"/>
    <property type="project" value="InterPro"/>
</dbReference>
<dbReference type="Pfam" id="PF04655">
    <property type="entry name" value="APH_6_hur"/>
    <property type="match status" value="1"/>
</dbReference>
<dbReference type="EMBL" id="CP041692">
    <property type="protein sequence ID" value="QDP98062.1"/>
    <property type="molecule type" value="Genomic_DNA"/>
</dbReference>
<dbReference type="AlphaFoldDB" id="A0A516Q3W3"/>
<dbReference type="OrthoDB" id="3638028at2"/>
<reference evidence="1 2" key="1">
    <citation type="submission" date="2019-07" db="EMBL/GenBank/DDBJ databases">
        <title>Microlunatus dokdonensis sp. nov. isolated from the rhizospheric soil of the wild plant Elymus tsukushiensis.</title>
        <authorList>
            <person name="Ghim S.-Y."/>
            <person name="Hwang Y.-J."/>
            <person name="Son J.-S."/>
            <person name="Shin J.-H."/>
        </authorList>
    </citation>
    <scope>NUCLEOTIDE SEQUENCE [LARGE SCALE GENOMIC DNA]</scope>
    <source>
        <strain evidence="1 2">KUDC0627</strain>
    </source>
</reference>